<dbReference type="GO" id="GO:0043168">
    <property type="term" value="F:anion binding"/>
    <property type="evidence" value="ECO:0007669"/>
    <property type="project" value="UniProtKB-ARBA"/>
</dbReference>
<dbReference type="InterPro" id="IPR020843">
    <property type="entry name" value="ER"/>
</dbReference>
<dbReference type="AlphaFoldDB" id="A0A7C4B935"/>
<keyword evidence="3" id="KW-0521">NADP</keyword>
<feature type="domain" description="Enoyl reductase (ER)" evidence="7">
    <location>
        <begin position="11"/>
        <end position="265"/>
    </location>
</feature>
<evidence type="ECO:0000256" key="6">
    <source>
        <dbReference type="RuleBase" id="RU361277"/>
    </source>
</evidence>
<keyword evidence="2 6" id="KW-0862">Zinc</keyword>
<dbReference type="Pfam" id="PF08240">
    <property type="entry name" value="ADH_N"/>
    <property type="match status" value="1"/>
</dbReference>
<name>A0A7C4B935_THEPE</name>
<dbReference type="GO" id="GO:0008270">
    <property type="term" value="F:zinc ion binding"/>
    <property type="evidence" value="ECO:0007669"/>
    <property type="project" value="InterPro"/>
</dbReference>
<dbReference type="SMART" id="SM00829">
    <property type="entry name" value="PKS_ER"/>
    <property type="match status" value="1"/>
</dbReference>
<dbReference type="PROSITE" id="PS00059">
    <property type="entry name" value="ADH_ZINC"/>
    <property type="match status" value="1"/>
</dbReference>
<dbReference type="InterPro" id="IPR036291">
    <property type="entry name" value="NAD(P)-bd_dom_sf"/>
</dbReference>
<evidence type="ECO:0000259" key="7">
    <source>
        <dbReference type="SMART" id="SM00829"/>
    </source>
</evidence>
<evidence type="ECO:0000256" key="3">
    <source>
        <dbReference type="ARBA" id="ARBA00022857"/>
    </source>
</evidence>
<gene>
    <name evidence="8" type="ORF">ENV17_02690</name>
</gene>
<comment type="cofactor">
    <cofactor evidence="6">
        <name>Zn(2+)</name>
        <dbReference type="ChEBI" id="CHEBI:29105"/>
    </cofactor>
</comment>
<sequence length="347" mass="38260">MSRNRAIVLYGVNDYRVEKREIPEPGIGEIVVRIEYSGLCPSDIKIIRHGGHFVRYPVVLGHEMAGVVHAVGDHVAGVEVGEKVTVAADIFCGTCRYCRDGRENLCENPLSFGYNIDGGHADYLLVPRSGVPKAVFKLPDDLSTELASLTEPLACVVHSMNMGRVSPGTTVAIVGDGPMSLLHVLLSRIYGARSVAVLGLVDRKLEIAQSLGADRVYNRKSYTKVEDILRENPEGFNRVFLTVVNKETLEEAFKLVGKGGYIVVFAGVPAGSVNFTLDPNVVHYDEVALVGSYSYTYAEYKKALVFLRDHQGEVSKIISHKFNLDDFEKAVSMWDNKEKSLKIILTR</sequence>
<dbReference type="InterPro" id="IPR002328">
    <property type="entry name" value="ADH_Zn_CS"/>
</dbReference>
<evidence type="ECO:0000313" key="8">
    <source>
        <dbReference type="EMBL" id="HGI43281.1"/>
    </source>
</evidence>
<dbReference type="Gene3D" id="3.90.180.10">
    <property type="entry name" value="Medium-chain alcohol dehydrogenases, catalytic domain"/>
    <property type="match status" value="1"/>
</dbReference>
<dbReference type="SUPFAM" id="SSF50129">
    <property type="entry name" value="GroES-like"/>
    <property type="match status" value="1"/>
</dbReference>
<comment type="caution">
    <text evidence="8">The sequence shown here is derived from an EMBL/GenBank/DDBJ whole genome shotgun (WGS) entry which is preliminary data.</text>
</comment>
<keyword evidence="1 6" id="KW-0479">Metal-binding</keyword>
<dbReference type="EMBL" id="DTFI01000073">
    <property type="protein sequence ID" value="HGI43281.1"/>
    <property type="molecule type" value="Genomic_DNA"/>
</dbReference>
<evidence type="ECO:0000256" key="2">
    <source>
        <dbReference type="ARBA" id="ARBA00022833"/>
    </source>
</evidence>
<dbReference type="GO" id="GO:0030554">
    <property type="term" value="F:adenyl nucleotide binding"/>
    <property type="evidence" value="ECO:0007669"/>
    <property type="project" value="UniProtKB-ARBA"/>
</dbReference>
<dbReference type="InterPro" id="IPR050129">
    <property type="entry name" value="Zn_alcohol_dh"/>
</dbReference>
<dbReference type="InterPro" id="IPR013154">
    <property type="entry name" value="ADH-like_N"/>
</dbReference>
<dbReference type="InterPro" id="IPR013149">
    <property type="entry name" value="ADH-like_C"/>
</dbReference>
<dbReference type="SUPFAM" id="SSF51735">
    <property type="entry name" value="NAD(P)-binding Rossmann-fold domains"/>
    <property type="match status" value="1"/>
</dbReference>
<keyword evidence="5" id="KW-0119">Carbohydrate metabolism</keyword>
<dbReference type="GO" id="GO:0016616">
    <property type="term" value="F:oxidoreductase activity, acting on the CH-OH group of donors, NAD or NADP as acceptor"/>
    <property type="evidence" value="ECO:0007669"/>
    <property type="project" value="UniProtKB-ARBA"/>
</dbReference>
<dbReference type="Pfam" id="PF00107">
    <property type="entry name" value="ADH_zinc_N"/>
    <property type="match status" value="1"/>
</dbReference>
<protein>
    <recommendedName>
        <fullName evidence="7">Enoyl reductase (ER) domain-containing protein</fullName>
    </recommendedName>
</protein>
<evidence type="ECO:0000256" key="4">
    <source>
        <dbReference type="ARBA" id="ARBA00023002"/>
    </source>
</evidence>
<accession>A0A7C4B935</accession>
<evidence type="ECO:0000256" key="1">
    <source>
        <dbReference type="ARBA" id="ARBA00022723"/>
    </source>
</evidence>
<proteinExistence type="inferred from homology"/>
<dbReference type="PANTHER" id="PTHR43401:SF2">
    <property type="entry name" value="L-THREONINE 3-DEHYDROGENASE"/>
    <property type="match status" value="1"/>
</dbReference>
<comment type="similarity">
    <text evidence="6">Belongs to the zinc-containing alcohol dehydrogenase family.</text>
</comment>
<dbReference type="Gene3D" id="3.40.50.720">
    <property type="entry name" value="NAD(P)-binding Rossmann-like Domain"/>
    <property type="match status" value="1"/>
</dbReference>
<organism evidence="8">
    <name type="scientific">Thermofilum pendens</name>
    <dbReference type="NCBI Taxonomy" id="2269"/>
    <lineage>
        <taxon>Archaea</taxon>
        <taxon>Thermoproteota</taxon>
        <taxon>Thermoprotei</taxon>
        <taxon>Thermofilales</taxon>
        <taxon>Thermofilaceae</taxon>
        <taxon>Thermofilum</taxon>
    </lineage>
</organism>
<dbReference type="PANTHER" id="PTHR43401">
    <property type="entry name" value="L-THREONINE 3-DEHYDROGENASE"/>
    <property type="match status" value="1"/>
</dbReference>
<keyword evidence="4" id="KW-0560">Oxidoreductase</keyword>
<dbReference type="InterPro" id="IPR011032">
    <property type="entry name" value="GroES-like_sf"/>
</dbReference>
<reference evidence="8" key="1">
    <citation type="journal article" date="2020" name="mSystems">
        <title>Genome- and Community-Level Interaction Insights into Carbon Utilization and Element Cycling Functions of Hydrothermarchaeota in Hydrothermal Sediment.</title>
        <authorList>
            <person name="Zhou Z."/>
            <person name="Liu Y."/>
            <person name="Xu W."/>
            <person name="Pan J."/>
            <person name="Luo Z.H."/>
            <person name="Li M."/>
        </authorList>
    </citation>
    <scope>NUCLEOTIDE SEQUENCE [LARGE SCALE GENOMIC DNA]</scope>
    <source>
        <strain evidence="8">SpSt-735</strain>
    </source>
</reference>
<dbReference type="GO" id="GO:0051262">
    <property type="term" value="P:protein tetramerization"/>
    <property type="evidence" value="ECO:0007669"/>
    <property type="project" value="UniProtKB-ARBA"/>
</dbReference>
<evidence type="ECO:0000256" key="5">
    <source>
        <dbReference type="ARBA" id="ARBA00023277"/>
    </source>
</evidence>